<dbReference type="Proteomes" id="UP000006671">
    <property type="component" value="Unassembled WGS sequence"/>
</dbReference>
<feature type="region of interest" description="Disordered" evidence="1">
    <location>
        <begin position="430"/>
        <end position="475"/>
    </location>
</feature>
<gene>
    <name evidence="3" type="ORF">NAEGRDRAFT_66117</name>
</gene>
<dbReference type="STRING" id="5762.D2VB75"/>
<evidence type="ECO:0000313" key="4">
    <source>
        <dbReference type="Proteomes" id="UP000006671"/>
    </source>
</evidence>
<feature type="compositionally biased region" description="Basic residues" evidence="1">
    <location>
        <begin position="438"/>
        <end position="463"/>
    </location>
</feature>
<proteinExistence type="predicted"/>
<keyword evidence="2" id="KW-0732">Signal</keyword>
<keyword evidence="4" id="KW-1185">Reference proteome</keyword>
<dbReference type="RefSeq" id="XP_002678603.1">
    <property type="nucleotide sequence ID" value="XM_002678557.1"/>
</dbReference>
<feature type="compositionally biased region" description="Pro residues" evidence="1">
    <location>
        <begin position="466"/>
        <end position="475"/>
    </location>
</feature>
<dbReference type="OrthoDB" id="10257208at2759"/>
<name>D2VB75_NAEGR</name>
<dbReference type="EMBL" id="GG738861">
    <property type="protein sequence ID" value="EFC45859.1"/>
    <property type="molecule type" value="Genomic_DNA"/>
</dbReference>
<dbReference type="GeneID" id="8850470"/>
<dbReference type="KEGG" id="ngr:NAEGRDRAFT_66117"/>
<dbReference type="OMA" id="YARCDLY"/>
<sequence length="475" mass="54855">MKLIQTISIACILLLSVCAALVLSNPTAATPATAPHPAPPVVPPKVIKKIHKNKKPTDSYKKQGDKYCYNKCIKYSSIKGKCTDYNWEGATKKCIQHKTIGKGKCLEYKRETYCDKYEGPSTICIAHGTRQECAKKHYLTVCEKEEFKKSCVHNGENGKCLEWAHRDICLDNYTPQQKKPDPYARCDLYSYIPKLECNYKKRCVHYKTDRYCSKFGKKCEKKCKWEEVKQSDLYVPHNAKSTKPTKGKQVDPYAPPKVFRKVCHQECHKICDEFSKKLTCEKYENVKFCKKTGYTQFCAQPAPKTDGYIPADTYLPPKCKKQKRVKYCVRWTKEKQCDQFKKIRCCLKKKQVPYCASYKTVSFCTQHENLPKRCVKQRHVKKCVKKSEGQQVCVKFAFGGGKAKCQHFAQKTVCAKRKRVCSSVKEDNFDTYNEKSKPKNHKKPKKVNKKRHHVTKKRKHPKKAATPPPVSNGKH</sequence>
<protein>
    <submittedName>
        <fullName evidence="3">Predicted protein</fullName>
    </submittedName>
</protein>
<reference evidence="3 4" key="1">
    <citation type="journal article" date="2010" name="Cell">
        <title>The genome of Naegleria gruberi illuminates early eukaryotic versatility.</title>
        <authorList>
            <person name="Fritz-Laylin L.K."/>
            <person name="Prochnik S.E."/>
            <person name="Ginger M.L."/>
            <person name="Dacks J.B."/>
            <person name="Carpenter M.L."/>
            <person name="Field M.C."/>
            <person name="Kuo A."/>
            <person name="Paredez A."/>
            <person name="Chapman J."/>
            <person name="Pham J."/>
            <person name="Shu S."/>
            <person name="Neupane R."/>
            <person name="Cipriano M."/>
            <person name="Mancuso J."/>
            <person name="Tu H."/>
            <person name="Salamov A."/>
            <person name="Lindquist E."/>
            <person name="Shapiro H."/>
            <person name="Lucas S."/>
            <person name="Grigoriev I.V."/>
            <person name="Cande W.Z."/>
            <person name="Fulton C."/>
            <person name="Rokhsar D.S."/>
            <person name="Dawson S.C."/>
        </authorList>
    </citation>
    <scope>NUCLEOTIDE SEQUENCE [LARGE SCALE GENOMIC DNA]</scope>
    <source>
        <strain evidence="3 4">NEG-M</strain>
    </source>
</reference>
<evidence type="ECO:0000256" key="2">
    <source>
        <dbReference type="SAM" id="SignalP"/>
    </source>
</evidence>
<feature type="signal peptide" evidence="2">
    <location>
        <begin position="1"/>
        <end position="24"/>
    </location>
</feature>
<evidence type="ECO:0000256" key="1">
    <source>
        <dbReference type="SAM" id="MobiDB-lite"/>
    </source>
</evidence>
<evidence type="ECO:0000313" key="3">
    <source>
        <dbReference type="EMBL" id="EFC45859.1"/>
    </source>
</evidence>
<feature type="chain" id="PRO_5003037400" evidence="2">
    <location>
        <begin position="25"/>
        <end position="475"/>
    </location>
</feature>
<dbReference type="AlphaFoldDB" id="D2VB75"/>
<accession>D2VB75</accession>
<dbReference type="VEuPathDB" id="AmoebaDB:NAEGRDRAFT_66117"/>
<organism evidence="4">
    <name type="scientific">Naegleria gruberi</name>
    <name type="common">Amoeba</name>
    <dbReference type="NCBI Taxonomy" id="5762"/>
    <lineage>
        <taxon>Eukaryota</taxon>
        <taxon>Discoba</taxon>
        <taxon>Heterolobosea</taxon>
        <taxon>Tetramitia</taxon>
        <taxon>Eutetramitia</taxon>
        <taxon>Vahlkampfiidae</taxon>
        <taxon>Naegleria</taxon>
    </lineage>
</organism>
<dbReference type="InParanoid" id="D2VB75"/>